<evidence type="ECO:0000256" key="1">
    <source>
        <dbReference type="ARBA" id="ARBA00022679"/>
    </source>
</evidence>
<dbReference type="Pfam" id="PF01648">
    <property type="entry name" value="ACPS"/>
    <property type="match status" value="1"/>
</dbReference>
<gene>
    <name evidence="3" type="ORF">SAMN05660236_3694</name>
</gene>
<dbReference type="GO" id="GO:0000287">
    <property type="term" value="F:magnesium ion binding"/>
    <property type="evidence" value="ECO:0007669"/>
    <property type="project" value="InterPro"/>
</dbReference>
<dbReference type="OrthoDB" id="1190494at2"/>
<dbReference type="AlphaFoldDB" id="A0A1T5LQC3"/>
<evidence type="ECO:0000313" key="3">
    <source>
        <dbReference type="EMBL" id="SKC78150.1"/>
    </source>
</evidence>
<dbReference type="Gene3D" id="3.90.470.20">
    <property type="entry name" value="4'-phosphopantetheinyl transferase domain"/>
    <property type="match status" value="2"/>
</dbReference>
<keyword evidence="4" id="KW-1185">Reference proteome</keyword>
<dbReference type="EMBL" id="FUZU01000002">
    <property type="protein sequence ID" value="SKC78150.1"/>
    <property type="molecule type" value="Genomic_DNA"/>
</dbReference>
<reference evidence="3 4" key="1">
    <citation type="submission" date="2017-02" db="EMBL/GenBank/DDBJ databases">
        <authorList>
            <person name="Peterson S.W."/>
        </authorList>
    </citation>
    <scope>NUCLEOTIDE SEQUENCE [LARGE SCALE GENOMIC DNA]</scope>
    <source>
        <strain evidence="3 4">DSM 25262</strain>
    </source>
</reference>
<sequence length="211" mass="24165">MALEEIEITKDRGRALWKIEEDEDELQKMIGTVDPIPASVHNPKKRMEWLAGRVVVKAILEQLGLTFKGIVKDEFGKPFPKAYDYQLSLSHSYPYVTALVDREPPTGIDLEQPKEKLLRIAPRVFRHDELKDAGRDITKLCIYWCAKEALIKVYGKKDLTLAENLIISPFSRESEGNILGSIIVKDVETIIPLYYKVYPNFVVVYTKRNAS</sequence>
<protein>
    <submittedName>
        <fullName evidence="3">4'-phosphopantetheinyl transferase superfamily protein</fullName>
    </submittedName>
</protein>
<dbReference type="InterPro" id="IPR008278">
    <property type="entry name" value="4-PPantetheinyl_Trfase_dom"/>
</dbReference>
<organism evidence="3 4">
    <name type="scientific">Ohtaekwangia koreensis</name>
    <dbReference type="NCBI Taxonomy" id="688867"/>
    <lineage>
        <taxon>Bacteria</taxon>
        <taxon>Pseudomonadati</taxon>
        <taxon>Bacteroidota</taxon>
        <taxon>Cytophagia</taxon>
        <taxon>Cytophagales</taxon>
        <taxon>Fulvivirgaceae</taxon>
        <taxon>Ohtaekwangia</taxon>
    </lineage>
</organism>
<dbReference type="Proteomes" id="UP000190961">
    <property type="component" value="Unassembled WGS sequence"/>
</dbReference>
<proteinExistence type="predicted"/>
<feature type="domain" description="4'-phosphopantetheinyl transferase" evidence="2">
    <location>
        <begin position="106"/>
        <end position="160"/>
    </location>
</feature>
<accession>A0A1T5LQC3</accession>
<evidence type="ECO:0000313" key="4">
    <source>
        <dbReference type="Proteomes" id="UP000190961"/>
    </source>
</evidence>
<dbReference type="STRING" id="688867.SAMN05660236_3694"/>
<dbReference type="RefSeq" id="WP_079688199.1">
    <property type="nucleotide sequence ID" value="NZ_FUZU01000002.1"/>
</dbReference>
<evidence type="ECO:0000259" key="2">
    <source>
        <dbReference type="Pfam" id="PF01648"/>
    </source>
</evidence>
<name>A0A1T5LQC3_9BACT</name>
<keyword evidence="1 3" id="KW-0808">Transferase</keyword>
<dbReference type="InterPro" id="IPR037143">
    <property type="entry name" value="4-PPantetheinyl_Trfase_dom_sf"/>
</dbReference>
<dbReference type="GO" id="GO:0008897">
    <property type="term" value="F:holo-[acyl-carrier-protein] synthase activity"/>
    <property type="evidence" value="ECO:0007669"/>
    <property type="project" value="InterPro"/>
</dbReference>
<dbReference type="SUPFAM" id="SSF56214">
    <property type="entry name" value="4'-phosphopantetheinyl transferase"/>
    <property type="match status" value="2"/>
</dbReference>